<feature type="domain" description="A-kinase anchor protein 2 C-terminal" evidence="3">
    <location>
        <begin position="179"/>
        <end position="219"/>
    </location>
</feature>
<feature type="region of interest" description="Disordered" evidence="2">
    <location>
        <begin position="1"/>
        <end position="262"/>
    </location>
</feature>
<dbReference type="PANTHER" id="PTHR18839:SF4">
    <property type="entry name" value="MISP FAMILY MEMBER 3"/>
    <property type="match status" value="1"/>
</dbReference>
<reference evidence="4" key="2">
    <citation type="submission" date="2025-08" db="UniProtKB">
        <authorList>
            <consortium name="Ensembl"/>
        </authorList>
    </citation>
    <scope>IDENTIFICATION</scope>
</reference>
<reference evidence="4" key="3">
    <citation type="submission" date="2025-09" db="UniProtKB">
        <authorList>
            <consortium name="Ensembl"/>
        </authorList>
    </citation>
    <scope>IDENTIFICATION</scope>
</reference>
<dbReference type="OMA" id="IWPPRRR"/>
<dbReference type="InterPro" id="IPR042779">
    <property type="entry name" value="MISP/MISP3-like"/>
</dbReference>
<evidence type="ECO:0000256" key="2">
    <source>
        <dbReference type="SAM" id="MobiDB-lite"/>
    </source>
</evidence>
<keyword evidence="5" id="KW-1185">Reference proteome</keyword>
<evidence type="ECO:0000259" key="3">
    <source>
        <dbReference type="Pfam" id="PF15304"/>
    </source>
</evidence>
<feature type="compositionally biased region" description="Basic and acidic residues" evidence="2">
    <location>
        <begin position="172"/>
        <end position="181"/>
    </location>
</feature>
<feature type="region of interest" description="Disordered" evidence="2">
    <location>
        <begin position="283"/>
        <end position="329"/>
    </location>
</feature>
<keyword evidence="1" id="KW-0175">Coiled coil</keyword>
<protein>
    <recommendedName>
        <fullName evidence="3">A-kinase anchor protein 2 C-terminal domain-containing protein</fullName>
    </recommendedName>
</protein>
<dbReference type="Pfam" id="PF15304">
    <property type="entry name" value="AKAP2_C"/>
    <property type="match status" value="1"/>
</dbReference>
<dbReference type="Proteomes" id="UP000240080">
    <property type="component" value="Chromosome 19"/>
</dbReference>
<evidence type="ECO:0000313" key="4">
    <source>
        <dbReference type="Ensembl" id="ENSPPAP00000005089.1"/>
    </source>
</evidence>
<feature type="compositionally biased region" description="Basic and acidic residues" evidence="2">
    <location>
        <begin position="135"/>
        <end position="162"/>
    </location>
</feature>
<dbReference type="EMBL" id="AJFE02048846">
    <property type="status" value="NOT_ANNOTATED_CDS"/>
    <property type="molecule type" value="Genomic_DNA"/>
</dbReference>
<accession>A0A2R8ZKA3</accession>
<dbReference type="Bgee" id="ENSPPAG00000021210">
    <property type="expression patterns" value="Expressed in adult mammalian kidney and 5 other cell types or tissues"/>
</dbReference>
<name>A0A2R8ZKA3_PANPA</name>
<evidence type="ECO:0000256" key="1">
    <source>
        <dbReference type="ARBA" id="ARBA00023054"/>
    </source>
</evidence>
<dbReference type="InterPro" id="IPR029304">
    <property type="entry name" value="AKAP2_C"/>
</dbReference>
<proteinExistence type="predicted"/>
<dbReference type="GeneTree" id="ENSGT00940000154739"/>
<dbReference type="Ensembl" id="ENSPPAT00000023257.1">
    <property type="protein sequence ID" value="ENSPPAP00000005089.1"/>
    <property type="gene ID" value="ENSPPAG00000021210.1"/>
</dbReference>
<feature type="compositionally biased region" description="Acidic residues" evidence="2">
    <location>
        <begin position="55"/>
        <end position="71"/>
    </location>
</feature>
<dbReference type="STRING" id="9597.ENSPPAP00000005089"/>
<evidence type="ECO:0000313" key="5">
    <source>
        <dbReference type="Proteomes" id="UP000240080"/>
    </source>
</evidence>
<dbReference type="PANTHER" id="PTHR18839">
    <property type="entry name" value="MITOTIC INTERACTOR AND SUBSTRATE OF PLK1 MISP FAMILY MEMBER"/>
    <property type="match status" value="1"/>
</dbReference>
<reference evidence="4 5" key="1">
    <citation type="journal article" date="2012" name="Nature">
        <title>The bonobo genome compared with the chimpanzee and human genomes.</title>
        <authorList>
            <person name="Prufer K."/>
            <person name="Munch K."/>
            <person name="Hellmann I."/>
            <person name="Akagi K."/>
            <person name="Miller J.R."/>
            <person name="Walenz B."/>
            <person name="Koren S."/>
            <person name="Sutton G."/>
            <person name="Kodira C."/>
            <person name="Winer R."/>
            <person name="Knight J.R."/>
            <person name="Mullikin J.C."/>
            <person name="Meader S.J."/>
            <person name="Ponting C.P."/>
            <person name="Lunter G."/>
            <person name="Higashino S."/>
            <person name="Hobolth A."/>
            <person name="Dutheil J."/>
            <person name="Karakoc E."/>
            <person name="Alkan C."/>
            <person name="Sajjadian S."/>
            <person name="Catacchio C.R."/>
            <person name="Ventura M."/>
            <person name="Marques-Bonet T."/>
            <person name="Eichler E.E."/>
            <person name="Andre C."/>
            <person name="Atencia R."/>
            <person name="Mugisha L."/>
            <person name="Junhold J."/>
            <person name="Patterson N."/>
            <person name="Siebauer M."/>
            <person name="Good J.M."/>
            <person name="Fischer A."/>
            <person name="Ptak S.E."/>
            <person name="Lachmann M."/>
            <person name="Symer D.E."/>
            <person name="Mailund T."/>
            <person name="Schierup M.H."/>
            <person name="Andres A.M."/>
            <person name="Kelso J."/>
            <person name="Paabo S."/>
        </authorList>
    </citation>
    <scope>NUCLEOTIDE SEQUENCE [LARGE SCALE GENOMIC DNA]</scope>
</reference>
<organism evidence="4 5">
    <name type="scientific">Pan paniscus</name>
    <name type="common">Pygmy chimpanzee</name>
    <name type="synonym">Bonobo</name>
    <dbReference type="NCBI Taxonomy" id="9597"/>
    <lineage>
        <taxon>Eukaryota</taxon>
        <taxon>Metazoa</taxon>
        <taxon>Chordata</taxon>
        <taxon>Craniata</taxon>
        <taxon>Vertebrata</taxon>
        <taxon>Euteleostomi</taxon>
        <taxon>Mammalia</taxon>
        <taxon>Eutheria</taxon>
        <taxon>Euarchontoglires</taxon>
        <taxon>Primates</taxon>
        <taxon>Haplorrhini</taxon>
        <taxon>Catarrhini</taxon>
        <taxon>Hominidae</taxon>
        <taxon>Pan</taxon>
    </lineage>
</organism>
<dbReference type="AlphaFoldDB" id="A0A2R8ZKA3"/>
<sequence>MAPQRAGPGLGKPSSKKSRALRGGPGVPRARQRSPRAAAELNTEVPKPSAKDVEILEQESEVLEPSVEQDAESPGLSTAAGFESPEPGRDDPGPSEAQRAEFQGQHPPPGPKTSSSRSGSEAPHLRFPPCPEAPQRPREERFMETPIEREIRRSCEREESLRRSRGLSPGRAGRELVELRVRPVLNLPGPGPALPRALERARAGAQMQRDIEREAQPAASPVSRGRSNAGDPQGSSRPHRLPNFSGPSCGPPILGVSPSKLPDPLSTLRRVNACVCLRGAAGLSSWLPPAGELSAPSPAASRGDGKLAVIWPPRRKVSENGLEQEERKP</sequence>
<dbReference type="EMBL" id="AJFE02048845">
    <property type="status" value="NOT_ANNOTATED_CDS"/>
    <property type="molecule type" value="Genomic_DNA"/>
</dbReference>